<comment type="function">
    <text evidence="16">Peptidoglycan polymerase that is essential for cell division.</text>
</comment>
<feature type="transmembrane region" description="Helical" evidence="16">
    <location>
        <begin position="78"/>
        <end position="102"/>
    </location>
</feature>
<accession>A0A2U8GU79</accession>
<comment type="similarity">
    <text evidence="14 16">Belongs to the SEDS family. FtsW subfamily.</text>
</comment>
<dbReference type="AlphaFoldDB" id="A0A2U8GU79"/>
<dbReference type="UniPathway" id="UPA00219"/>
<dbReference type="GO" id="GO:0071555">
    <property type="term" value="P:cell wall organization"/>
    <property type="evidence" value="ECO:0007669"/>
    <property type="project" value="UniProtKB-KW"/>
</dbReference>
<gene>
    <name evidence="16 17" type="primary">ftsW</name>
    <name evidence="17" type="ORF">CEW83_18415</name>
</gene>
<dbReference type="Pfam" id="PF01098">
    <property type="entry name" value="FTSW_RODA_SPOVE"/>
    <property type="match status" value="1"/>
</dbReference>
<keyword evidence="13 16" id="KW-0961">Cell wall biogenesis/degradation</keyword>
<evidence type="ECO:0000256" key="3">
    <source>
        <dbReference type="ARBA" id="ARBA00022475"/>
    </source>
</evidence>
<keyword evidence="11 16" id="KW-0472">Membrane</keyword>
<keyword evidence="4 16" id="KW-0132">Cell division</keyword>
<keyword evidence="5 16" id="KW-0328">Glycosyltransferase</keyword>
<dbReference type="InterPro" id="IPR001182">
    <property type="entry name" value="FtsW/RodA"/>
</dbReference>
<evidence type="ECO:0000313" key="17">
    <source>
        <dbReference type="EMBL" id="AWI76960.1"/>
    </source>
</evidence>
<dbReference type="GO" id="GO:0008360">
    <property type="term" value="P:regulation of cell shape"/>
    <property type="evidence" value="ECO:0007669"/>
    <property type="project" value="UniProtKB-KW"/>
</dbReference>
<evidence type="ECO:0000256" key="4">
    <source>
        <dbReference type="ARBA" id="ARBA00022618"/>
    </source>
</evidence>
<feature type="transmembrane region" description="Helical" evidence="16">
    <location>
        <begin position="221"/>
        <end position="239"/>
    </location>
</feature>
<keyword evidence="9 16" id="KW-0573">Peptidoglycan synthesis</keyword>
<keyword evidence="18" id="KW-1185">Reference proteome</keyword>
<feature type="transmembrane region" description="Helical" evidence="16">
    <location>
        <begin position="378"/>
        <end position="397"/>
    </location>
</feature>
<dbReference type="Proteomes" id="UP000244930">
    <property type="component" value="Chromosome"/>
</dbReference>
<evidence type="ECO:0000256" key="5">
    <source>
        <dbReference type="ARBA" id="ARBA00022676"/>
    </source>
</evidence>
<dbReference type="GO" id="GO:0009252">
    <property type="term" value="P:peptidoglycan biosynthetic process"/>
    <property type="evidence" value="ECO:0007669"/>
    <property type="project" value="UniProtKB-UniRule"/>
</dbReference>
<comment type="pathway">
    <text evidence="2 16">Cell wall biogenesis; peptidoglycan biosynthesis.</text>
</comment>
<evidence type="ECO:0000313" key="18">
    <source>
        <dbReference type="Proteomes" id="UP000244930"/>
    </source>
</evidence>
<evidence type="ECO:0000256" key="6">
    <source>
        <dbReference type="ARBA" id="ARBA00022679"/>
    </source>
</evidence>
<evidence type="ECO:0000256" key="1">
    <source>
        <dbReference type="ARBA" id="ARBA00004651"/>
    </source>
</evidence>
<dbReference type="GO" id="GO:0032153">
    <property type="term" value="C:cell division site"/>
    <property type="evidence" value="ECO:0007669"/>
    <property type="project" value="UniProtKB-UniRule"/>
</dbReference>
<evidence type="ECO:0000256" key="8">
    <source>
        <dbReference type="ARBA" id="ARBA00022960"/>
    </source>
</evidence>
<evidence type="ECO:0000256" key="7">
    <source>
        <dbReference type="ARBA" id="ARBA00022692"/>
    </source>
</evidence>
<proteinExistence type="inferred from homology"/>
<sequence length="410" mass="44386">MKISAALAGMFASRTPRTSSAGARTVARMMRPSAPARELDLLLIWSAVGLLLLGLVMVYSASIAIAEGSRFTGNQSHYFLMRHAVFLAVGIGVGLVAFQLPMTQWQRLAPALFVGGVVLLIVVLIPGVGREVNGAQRWLSLGPVNLQPSELMKVFAAIYAADYTVRKLDAMGSFKRGFLPMMMVILFVGFLLLREPDFGAFVVITAIAFGVLFLGGVNIRVFALLGVVALIGFVILIWTSPYRRERIFGFMDPWQDAFGKGYQLSHALIAFGRGEWFGVGLGASVEKLFYLPEAHTDFLLSVIAEELGFVGVVVVVGMFAILIQRAFVIGREAIKLERYFSGLVAQGIGLWMGVQSFINMGVNTGLLPTKGLTLPLMSFGGSGIVANCLALAILLRIDWEVRQMKRGGGS</sequence>
<evidence type="ECO:0000256" key="16">
    <source>
        <dbReference type="HAMAP-Rule" id="MF_00913"/>
    </source>
</evidence>
<evidence type="ECO:0000256" key="9">
    <source>
        <dbReference type="ARBA" id="ARBA00022984"/>
    </source>
</evidence>
<keyword evidence="10 16" id="KW-1133">Transmembrane helix</keyword>
<feature type="transmembrane region" description="Helical" evidence="16">
    <location>
        <begin position="176"/>
        <end position="192"/>
    </location>
</feature>
<keyword evidence="16" id="KW-0997">Cell inner membrane</keyword>
<evidence type="ECO:0000256" key="14">
    <source>
        <dbReference type="ARBA" id="ARBA00038053"/>
    </source>
</evidence>
<dbReference type="HAMAP" id="MF_00913">
    <property type="entry name" value="PGT_FtsW_proteobact"/>
    <property type="match status" value="1"/>
</dbReference>
<dbReference type="EMBL" id="CP022187">
    <property type="protein sequence ID" value="AWI76960.1"/>
    <property type="molecule type" value="Genomic_DNA"/>
</dbReference>
<keyword evidence="3 16" id="KW-1003">Cell membrane</keyword>
<evidence type="ECO:0000256" key="10">
    <source>
        <dbReference type="ARBA" id="ARBA00022989"/>
    </source>
</evidence>
<dbReference type="InterPro" id="IPR013437">
    <property type="entry name" value="FtsW"/>
</dbReference>
<dbReference type="RefSeq" id="WP_108950659.1">
    <property type="nucleotide sequence ID" value="NZ_CP022187.1"/>
</dbReference>
<dbReference type="PANTHER" id="PTHR30474:SF2">
    <property type="entry name" value="PEPTIDOGLYCAN GLYCOSYLTRANSFERASE FTSW-RELATED"/>
    <property type="match status" value="1"/>
</dbReference>
<dbReference type="GO" id="GO:0005886">
    <property type="term" value="C:plasma membrane"/>
    <property type="evidence" value="ECO:0007669"/>
    <property type="project" value="UniProtKB-SubCell"/>
</dbReference>
<evidence type="ECO:0000256" key="2">
    <source>
        <dbReference type="ARBA" id="ARBA00004752"/>
    </source>
</evidence>
<reference evidence="17 18" key="1">
    <citation type="submission" date="2017-06" db="EMBL/GenBank/DDBJ databases">
        <title>Azoarcus.</title>
        <authorList>
            <person name="Woo J.-H."/>
            <person name="Kim H.-S."/>
        </authorList>
    </citation>
    <scope>NUCLEOTIDE SEQUENCE [LARGE SCALE GENOMIC DNA]</scope>
    <source>
        <strain evidence="17 18">TSPY31</strain>
    </source>
</reference>
<dbReference type="GO" id="GO:0008955">
    <property type="term" value="F:peptidoglycan glycosyltransferase activity"/>
    <property type="evidence" value="ECO:0007669"/>
    <property type="project" value="UniProtKB-UniRule"/>
</dbReference>
<dbReference type="KEGG" id="acom:CEW83_18415"/>
<feature type="transmembrane region" description="Helical" evidence="16">
    <location>
        <begin position="45"/>
        <end position="66"/>
    </location>
</feature>
<comment type="subcellular location">
    <subcellularLocation>
        <location evidence="16">Cell inner membrane</location>
        <topology evidence="16">Multi-pass membrane protein</topology>
    </subcellularLocation>
    <subcellularLocation>
        <location evidence="1">Cell membrane</location>
        <topology evidence="1">Multi-pass membrane protein</topology>
    </subcellularLocation>
    <text evidence="16">Localizes to the division septum.</text>
</comment>
<evidence type="ECO:0000256" key="12">
    <source>
        <dbReference type="ARBA" id="ARBA00023306"/>
    </source>
</evidence>
<evidence type="ECO:0000256" key="13">
    <source>
        <dbReference type="ARBA" id="ARBA00023316"/>
    </source>
</evidence>
<dbReference type="EC" id="2.4.99.28" evidence="16"/>
<keyword evidence="6 16" id="KW-0808">Transferase</keyword>
<feature type="transmembrane region" description="Helical" evidence="16">
    <location>
        <begin position="198"/>
        <end position="214"/>
    </location>
</feature>
<dbReference type="PANTHER" id="PTHR30474">
    <property type="entry name" value="CELL CYCLE PROTEIN"/>
    <property type="match status" value="1"/>
</dbReference>
<evidence type="ECO:0000256" key="11">
    <source>
        <dbReference type="ARBA" id="ARBA00023136"/>
    </source>
</evidence>
<organism evidence="17 18">
    <name type="scientific">Parazoarcus communis</name>
    <dbReference type="NCBI Taxonomy" id="41977"/>
    <lineage>
        <taxon>Bacteria</taxon>
        <taxon>Pseudomonadati</taxon>
        <taxon>Pseudomonadota</taxon>
        <taxon>Betaproteobacteria</taxon>
        <taxon>Rhodocyclales</taxon>
        <taxon>Zoogloeaceae</taxon>
        <taxon>Parazoarcus</taxon>
    </lineage>
</organism>
<feature type="transmembrane region" description="Helical" evidence="16">
    <location>
        <begin position="339"/>
        <end position="358"/>
    </location>
</feature>
<keyword evidence="8 16" id="KW-0133">Cell shape</keyword>
<dbReference type="GO" id="GO:0043093">
    <property type="term" value="P:FtsZ-dependent cytokinesis"/>
    <property type="evidence" value="ECO:0007669"/>
    <property type="project" value="UniProtKB-UniRule"/>
</dbReference>
<evidence type="ECO:0000256" key="15">
    <source>
        <dbReference type="ARBA" id="ARBA00049902"/>
    </source>
</evidence>
<feature type="transmembrane region" description="Helical" evidence="16">
    <location>
        <begin position="307"/>
        <end position="327"/>
    </location>
</feature>
<feature type="transmembrane region" description="Helical" evidence="16">
    <location>
        <begin position="108"/>
        <end position="128"/>
    </location>
</feature>
<dbReference type="NCBIfam" id="TIGR02614">
    <property type="entry name" value="ftsW"/>
    <property type="match status" value="1"/>
</dbReference>
<name>A0A2U8GU79_9RHOO</name>
<protein>
    <recommendedName>
        <fullName evidence="16">Probable peptidoglycan glycosyltransferase FtsW</fullName>
        <shortName evidence="16">PGT</shortName>
        <ecNumber evidence="16">2.4.99.28</ecNumber>
    </recommendedName>
    <alternativeName>
        <fullName evidence="16">Cell division protein FtsW</fullName>
    </alternativeName>
    <alternativeName>
        <fullName evidence="16">Cell wall polymerase</fullName>
    </alternativeName>
    <alternativeName>
        <fullName evidence="16">Peptidoglycan polymerase</fullName>
        <shortName evidence="16">PG polymerase</shortName>
    </alternativeName>
</protein>
<comment type="catalytic activity">
    <reaction evidence="15 16">
        <text>[GlcNAc-(1-&gt;4)-Mur2Ac(oyl-L-Ala-gamma-D-Glu-L-Lys-D-Ala-D-Ala)](n)-di-trans,octa-cis-undecaprenyl diphosphate + beta-D-GlcNAc-(1-&gt;4)-Mur2Ac(oyl-L-Ala-gamma-D-Glu-L-Lys-D-Ala-D-Ala)-di-trans,octa-cis-undecaprenyl diphosphate = [GlcNAc-(1-&gt;4)-Mur2Ac(oyl-L-Ala-gamma-D-Glu-L-Lys-D-Ala-D-Ala)](n+1)-di-trans,octa-cis-undecaprenyl diphosphate + di-trans,octa-cis-undecaprenyl diphosphate + H(+)</text>
        <dbReference type="Rhea" id="RHEA:23708"/>
        <dbReference type="Rhea" id="RHEA-COMP:9602"/>
        <dbReference type="Rhea" id="RHEA-COMP:9603"/>
        <dbReference type="ChEBI" id="CHEBI:15378"/>
        <dbReference type="ChEBI" id="CHEBI:58405"/>
        <dbReference type="ChEBI" id="CHEBI:60033"/>
        <dbReference type="ChEBI" id="CHEBI:78435"/>
        <dbReference type="EC" id="2.4.99.28"/>
    </reaction>
</comment>
<keyword evidence="7 16" id="KW-0812">Transmembrane</keyword>
<dbReference type="GO" id="GO:0015648">
    <property type="term" value="F:lipid-linked peptidoglycan transporter activity"/>
    <property type="evidence" value="ECO:0007669"/>
    <property type="project" value="TreeGrafter"/>
</dbReference>
<keyword evidence="12 16" id="KW-0131">Cell cycle</keyword>